<gene>
    <name evidence="3" type="ORF">NYR54_11080</name>
</gene>
<name>A0A9X2XB40_9HYPH</name>
<accession>A0A9X2XB40</accession>
<comment type="caution">
    <text evidence="3">The sequence shown here is derived from an EMBL/GenBank/DDBJ whole genome shotgun (WGS) entry which is preliminary data.</text>
</comment>
<dbReference type="RefSeq" id="WP_261515720.1">
    <property type="nucleotide sequence ID" value="NZ_JAODNV010000011.1"/>
</dbReference>
<evidence type="ECO:0000256" key="2">
    <source>
        <dbReference type="SAM" id="SignalP"/>
    </source>
</evidence>
<keyword evidence="2" id="KW-0732">Signal</keyword>
<evidence type="ECO:0000256" key="1">
    <source>
        <dbReference type="SAM" id="MobiDB-lite"/>
    </source>
</evidence>
<reference evidence="3" key="1">
    <citation type="submission" date="2022-08" db="EMBL/GenBank/DDBJ databases">
        <title>Chelativorans sichuanense sp. nov., a paraffin oil-degrading bacterium isolated from a mixture of oil-based drill cuttings and paddy soil.</title>
        <authorList>
            <person name="Yu J."/>
            <person name="Liu H."/>
            <person name="Chen Q."/>
        </authorList>
    </citation>
    <scope>NUCLEOTIDE SEQUENCE</scope>
    <source>
        <strain evidence="3">SCAU 2101</strain>
    </source>
</reference>
<evidence type="ECO:0000313" key="4">
    <source>
        <dbReference type="Proteomes" id="UP001149009"/>
    </source>
</evidence>
<feature type="chain" id="PRO_5040945282" evidence="2">
    <location>
        <begin position="24"/>
        <end position="193"/>
    </location>
</feature>
<sequence length="193" mass="19177">MKILLKTSVGVLALMFGAGMAVAQDSSAPSSGMGAMPSDFTCDQLAGLDDQQAEQRIYFIAGYQAAQSAGVGMDSTASTTPGADAGMDTTAGAAPSADAETSTTAEAPATPDASPETETDMAAGADTSAEEALPGTDTTTTAGTRNDTTGSAAGGSGAMSGFPDISVETVMSECENNPDMLVQDILRQQLGAQ</sequence>
<dbReference type="EMBL" id="JAODNV010000011">
    <property type="protein sequence ID" value="MCT8990827.1"/>
    <property type="molecule type" value="Genomic_DNA"/>
</dbReference>
<feature type="region of interest" description="Disordered" evidence="1">
    <location>
        <begin position="72"/>
        <end position="160"/>
    </location>
</feature>
<organism evidence="3 4">
    <name type="scientific">Chelativorans petroleitrophicus</name>
    <dbReference type="NCBI Taxonomy" id="2975484"/>
    <lineage>
        <taxon>Bacteria</taxon>
        <taxon>Pseudomonadati</taxon>
        <taxon>Pseudomonadota</taxon>
        <taxon>Alphaproteobacteria</taxon>
        <taxon>Hyphomicrobiales</taxon>
        <taxon>Phyllobacteriaceae</taxon>
        <taxon>Chelativorans</taxon>
    </lineage>
</organism>
<protein>
    <submittedName>
        <fullName evidence="3">HdeA/HdeB family chaperone</fullName>
    </submittedName>
</protein>
<keyword evidence="4" id="KW-1185">Reference proteome</keyword>
<feature type="compositionally biased region" description="Low complexity" evidence="1">
    <location>
        <begin position="135"/>
        <end position="151"/>
    </location>
</feature>
<dbReference type="AlphaFoldDB" id="A0A9X2XB40"/>
<feature type="signal peptide" evidence="2">
    <location>
        <begin position="1"/>
        <end position="23"/>
    </location>
</feature>
<feature type="compositionally biased region" description="Low complexity" evidence="1">
    <location>
        <begin position="79"/>
        <end position="116"/>
    </location>
</feature>
<evidence type="ECO:0000313" key="3">
    <source>
        <dbReference type="EMBL" id="MCT8990827.1"/>
    </source>
</evidence>
<proteinExistence type="predicted"/>
<dbReference type="Proteomes" id="UP001149009">
    <property type="component" value="Unassembled WGS sequence"/>
</dbReference>